<protein>
    <submittedName>
        <fullName evidence="1 2">Uncharacterized protein</fullName>
    </submittedName>
</protein>
<reference evidence="1 2" key="1">
    <citation type="journal article" date="2010" name="Nature">
        <title>Genome sequence of the palaeopolyploid soybean.</title>
        <authorList>
            <person name="Schmutz J."/>
            <person name="Cannon S.B."/>
            <person name="Schlueter J."/>
            <person name="Ma J."/>
            <person name="Mitros T."/>
            <person name="Nelson W."/>
            <person name="Hyten D.L."/>
            <person name="Song Q."/>
            <person name="Thelen J.J."/>
            <person name="Cheng J."/>
            <person name="Xu D."/>
            <person name="Hellsten U."/>
            <person name="May G.D."/>
            <person name="Yu Y."/>
            <person name="Sakurai T."/>
            <person name="Umezawa T."/>
            <person name="Bhattacharyya M.K."/>
            <person name="Sandhu D."/>
            <person name="Valliyodan B."/>
            <person name="Lindquist E."/>
            <person name="Peto M."/>
            <person name="Grant D."/>
            <person name="Shu S."/>
            <person name="Goodstein D."/>
            <person name="Barry K."/>
            <person name="Futrell-Griggs M."/>
            <person name="Abernathy B."/>
            <person name="Du J."/>
            <person name="Tian Z."/>
            <person name="Zhu L."/>
            <person name="Gill N."/>
            <person name="Joshi T."/>
            <person name="Libault M."/>
            <person name="Sethuraman A."/>
            <person name="Zhang X.-C."/>
            <person name="Shinozaki K."/>
            <person name="Nguyen H.T."/>
            <person name="Wing R.A."/>
            <person name="Cregan P."/>
            <person name="Specht J."/>
            <person name="Grimwood J."/>
            <person name="Rokhsar D."/>
            <person name="Stacey G."/>
            <person name="Shoemaker R.C."/>
            <person name="Jackson S.A."/>
        </authorList>
    </citation>
    <scope>NUCLEOTIDE SEQUENCE</scope>
    <source>
        <strain evidence="2">cv. Williams 82</strain>
        <tissue evidence="1">Callus</tissue>
    </source>
</reference>
<dbReference type="HOGENOM" id="CLU_2150424_0_0_1"/>
<gene>
    <name evidence="1" type="ORF">GLYMA_01G205000</name>
</gene>
<dbReference type="AlphaFoldDB" id="K7K4X1"/>
<dbReference type="Gramene" id="KRH77298">
    <property type="protein sequence ID" value="KRH77298"/>
    <property type="gene ID" value="GLYMA_01G205000"/>
</dbReference>
<accession>K7K4X1</accession>
<evidence type="ECO:0000313" key="3">
    <source>
        <dbReference type="Proteomes" id="UP000008827"/>
    </source>
</evidence>
<evidence type="ECO:0000313" key="1">
    <source>
        <dbReference type="EMBL" id="KRH77298.1"/>
    </source>
</evidence>
<sequence length="112" mass="11839">MDAFRAMLLHIHISTFSYFTPPPCTPMALFLSHGATWHCRIPSKPSRTVKSHAGSENYNLVLKKDKCLGDEECVSEVGSGTTIAAVVTSMGGPPAAVGIVRLSRPGAVSIVG</sequence>
<dbReference type="STRING" id="3847.K7K4X1"/>
<evidence type="ECO:0000313" key="2">
    <source>
        <dbReference type="EnsemblPlants" id="KRH77298"/>
    </source>
</evidence>
<keyword evidence="3" id="KW-1185">Reference proteome</keyword>
<reference evidence="1" key="3">
    <citation type="submission" date="2018-07" db="EMBL/GenBank/DDBJ databases">
        <title>WGS assembly of Glycine max.</title>
        <authorList>
            <person name="Schmutz J."/>
            <person name="Cannon S."/>
            <person name="Schlueter J."/>
            <person name="Ma J."/>
            <person name="Mitros T."/>
            <person name="Nelson W."/>
            <person name="Hyten D."/>
            <person name="Song Q."/>
            <person name="Thelen J."/>
            <person name="Cheng J."/>
            <person name="Xu D."/>
            <person name="Hellsten U."/>
            <person name="May G."/>
            <person name="Yu Y."/>
            <person name="Sakurai T."/>
            <person name="Umezawa T."/>
            <person name="Bhattacharyya M."/>
            <person name="Sandhu D."/>
            <person name="Valliyodan B."/>
            <person name="Lindquist E."/>
            <person name="Peto M."/>
            <person name="Grant D."/>
            <person name="Shu S."/>
            <person name="Goodstein D."/>
            <person name="Barry K."/>
            <person name="Futrell-Griggs M."/>
            <person name="Abernathy B."/>
            <person name="Du J."/>
            <person name="Tian Z."/>
            <person name="Zhu L."/>
            <person name="Gill N."/>
            <person name="Joshi T."/>
            <person name="Libault M."/>
            <person name="Sethuraman A."/>
            <person name="Zhang X."/>
            <person name="Shinozaki K."/>
            <person name="Nguyen H."/>
            <person name="Wing R."/>
            <person name="Cregan P."/>
            <person name="Specht J."/>
            <person name="Grimwood J."/>
            <person name="Rokhsar D."/>
            <person name="Stacey G."/>
            <person name="Shoemaker R."/>
            <person name="Jackson S."/>
        </authorList>
    </citation>
    <scope>NUCLEOTIDE SEQUENCE</scope>
    <source>
        <tissue evidence="1">Callus</tissue>
    </source>
</reference>
<organism evidence="1">
    <name type="scientific">Glycine max</name>
    <name type="common">Soybean</name>
    <name type="synonym">Glycine hispida</name>
    <dbReference type="NCBI Taxonomy" id="3847"/>
    <lineage>
        <taxon>Eukaryota</taxon>
        <taxon>Viridiplantae</taxon>
        <taxon>Streptophyta</taxon>
        <taxon>Embryophyta</taxon>
        <taxon>Tracheophyta</taxon>
        <taxon>Spermatophyta</taxon>
        <taxon>Magnoliopsida</taxon>
        <taxon>eudicotyledons</taxon>
        <taxon>Gunneridae</taxon>
        <taxon>Pentapetalae</taxon>
        <taxon>rosids</taxon>
        <taxon>fabids</taxon>
        <taxon>Fabales</taxon>
        <taxon>Fabaceae</taxon>
        <taxon>Papilionoideae</taxon>
        <taxon>50 kb inversion clade</taxon>
        <taxon>NPAAA clade</taxon>
        <taxon>indigoferoid/millettioid clade</taxon>
        <taxon>Phaseoleae</taxon>
        <taxon>Glycine</taxon>
        <taxon>Glycine subgen. Soja</taxon>
    </lineage>
</organism>
<proteinExistence type="predicted"/>
<dbReference type="PaxDb" id="3847-GLYMA01G41360.1"/>
<dbReference type="EnsemblPlants" id="KRH77298">
    <property type="protein sequence ID" value="KRH77298"/>
    <property type="gene ID" value="GLYMA_01G205000"/>
</dbReference>
<reference evidence="2" key="2">
    <citation type="submission" date="2018-02" db="UniProtKB">
        <authorList>
            <consortium name="EnsemblPlants"/>
        </authorList>
    </citation>
    <scope>IDENTIFICATION</scope>
    <source>
        <strain evidence="2">Williams 82</strain>
    </source>
</reference>
<dbReference type="Proteomes" id="UP000008827">
    <property type="component" value="Chromosome 1"/>
</dbReference>
<dbReference type="EMBL" id="CM000834">
    <property type="protein sequence ID" value="KRH77298.1"/>
    <property type="molecule type" value="Genomic_DNA"/>
</dbReference>
<dbReference type="InParanoid" id="K7K4X1"/>
<name>K7K4X1_SOYBN</name>